<comment type="caution">
    <text evidence="2">The sequence shown here is derived from an EMBL/GenBank/DDBJ whole genome shotgun (WGS) entry which is preliminary data.</text>
</comment>
<sequence>MSEHLESLLTPGEVAEYLGVTRKTLSEWKASSYGPKRIQVGRRVFFRLADVNDWIKSRAEDQA</sequence>
<dbReference type="InterPro" id="IPR041657">
    <property type="entry name" value="HTH_17"/>
</dbReference>
<protein>
    <submittedName>
        <fullName evidence="2">Excisionase family DNA binding protein</fullName>
    </submittedName>
</protein>
<dbReference type="EMBL" id="JACBZM010000001">
    <property type="protein sequence ID" value="NYI47644.1"/>
    <property type="molecule type" value="Genomic_DNA"/>
</dbReference>
<dbReference type="GO" id="GO:0003677">
    <property type="term" value="F:DNA binding"/>
    <property type="evidence" value="ECO:0007669"/>
    <property type="project" value="InterPro"/>
</dbReference>
<dbReference type="Proteomes" id="UP000562045">
    <property type="component" value="Unassembled WGS sequence"/>
</dbReference>
<evidence type="ECO:0000313" key="3">
    <source>
        <dbReference type="Proteomes" id="UP000562045"/>
    </source>
</evidence>
<dbReference type="Pfam" id="PF12728">
    <property type="entry name" value="HTH_17"/>
    <property type="match status" value="1"/>
</dbReference>
<dbReference type="SUPFAM" id="SSF46955">
    <property type="entry name" value="Putative DNA-binding domain"/>
    <property type="match status" value="1"/>
</dbReference>
<reference evidence="2 3" key="1">
    <citation type="submission" date="2020-07" db="EMBL/GenBank/DDBJ databases">
        <title>Sequencing the genomes of 1000 actinobacteria strains.</title>
        <authorList>
            <person name="Klenk H.-P."/>
        </authorList>
    </citation>
    <scope>NUCLEOTIDE SEQUENCE [LARGE SCALE GENOMIC DNA]</scope>
    <source>
        <strain evidence="2 3">DSM 15131</strain>
    </source>
</reference>
<dbReference type="InterPro" id="IPR036388">
    <property type="entry name" value="WH-like_DNA-bd_sf"/>
</dbReference>
<evidence type="ECO:0000259" key="1">
    <source>
        <dbReference type="Pfam" id="PF12728"/>
    </source>
</evidence>
<dbReference type="RefSeq" id="WP_373366971.1">
    <property type="nucleotide sequence ID" value="NZ_JACBZM010000001.1"/>
</dbReference>
<feature type="domain" description="Helix-turn-helix" evidence="1">
    <location>
        <begin position="8"/>
        <end position="58"/>
    </location>
</feature>
<dbReference type="InterPro" id="IPR009061">
    <property type="entry name" value="DNA-bd_dom_put_sf"/>
</dbReference>
<name>A0A7Y9ZLI6_9ACTN</name>
<dbReference type="NCBIfam" id="TIGR01764">
    <property type="entry name" value="excise"/>
    <property type="match status" value="1"/>
</dbReference>
<gene>
    <name evidence="2" type="ORF">BJ993_004724</name>
</gene>
<dbReference type="InterPro" id="IPR010093">
    <property type="entry name" value="SinI_DNA-bd"/>
</dbReference>
<dbReference type="AlphaFoldDB" id="A0A7Y9ZLI6"/>
<accession>A0A7Y9ZLI6</accession>
<organism evidence="2 3">
    <name type="scientific">Nocardioides aromaticivorans</name>
    <dbReference type="NCBI Taxonomy" id="200618"/>
    <lineage>
        <taxon>Bacteria</taxon>
        <taxon>Bacillati</taxon>
        <taxon>Actinomycetota</taxon>
        <taxon>Actinomycetes</taxon>
        <taxon>Propionibacteriales</taxon>
        <taxon>Nocardioidaceae</taxon>
        <taxon>Nocardioides</taxon>
    </lineage>
</organism>
<evidence type="ECO:0000313" key="2">
    <source>
        <dbReference type="EMBL" id="NYI47644.1"/>
    </source>
</evidence>
<proteinExistence type="predicted"/>
<dbReference type="Gene3D" id="1.10.10.10">
    <property type="entry name" value="Winged helix-like DNA-binding domain superfamily/Winged helix DNA-binding domain"/>
    <property type="match status" value="1"/>
</dbReference>